<evidence type="ECO:0000259" key="14">
    <source>
        <dbReference type="Pfam" id="PF01756"/>
    </source>
</evidence>
<comment type="cofactor">
    <cofactor evidence="1">
        <name>FAD</name>
        <dbReference type="ChEBI" id="CHEBI:57692"/>
    </cofactor>
</comment>
<keyword evidence="5 11" id="KW-0285">Flavoprotein</keyword>
<dbReference type="GO" id="GO:0016402">
    <property type="term" value="F:pristanoyl-CoA oxidase activity"/>
    <property type="evidence" value="ECO:0007669"/>
    <property type="project" value="TreeGrafter"/>
</dbReference>
<feature type="domain" description="Acyl-CoA oxidase C-alpha1" evidence="15">
    <location>
        <begin position="334"/>
        <end position="498"/>
    </location>
</feature>
<evidence type="ECO:0000256" key="9">
    <source>
        <dbReference type="ARBA" id="ARBA00023098"/>
    </source>
</evidence>
<keyword evidence="7" id="KW-0276">Fatty acid metabolism</keyword>
<dbReference type="GeneID" id="106748922"/>
<dbReference type="CTD" id="8310"/>
<evidence type="ECO:0000256" key="3">
    <source>
        <dbReference type="ARBA" id="ARBA00005189"/>
    </source>
</evidence>
<dbReference type="PANTHER" id="PTHR10909">
    <property type="entry name" value="ELECTRON TRANSPORT OXIDOREDUCTASE"/>
    <property type="match status" value="1"/>
</dbReference>
<dbReference type="InterPro" id="IPR012258">
    <property type="entry name" value="Acyl-CoA_oxidase"/>
</dbReference>
<dbReference type="FunFam" id="1.20.140.10:FF:000010">
    <property type="entry name" value="Acyl-coenzyme A oxidase"/>
    <property type="match status" value="1"/>
</dbReference>
<gene>
    <name evidence="17" type="primary">LOC106748922</name>
</gene>
<dbReference type="Pfam" id="PF22924">
    <property type="entry name" value="ACOX_C_alpha1"/>
    <property type="match status" value="1"/>
</dbReference>
<dbReference type="Proteomes" id="UP000515204">
    <property type="component" value="Unplaced"/>
</dbReference>
<dbReference type="GO" id="GO:0055088">
    <property type="term" value="P:lipid homeostasis"/>
    <property type="evidence" value="ECO:0007669"/>
    <property type="project" value="TreeGrafter"/>
</dbReference>
<dbReference type="GO" id="GO:0005777">
    <property type="term" value="C:peroxisome"/>
    <property type="evidence" value="ECO:0007669"/>
    <property type="project" value="UniProtKB-SubCell"/>
</dbReference>
<evidence type="ECO:0000256" key="1">
    <source>
        <dbReference type="ARBA" id="ARBA00001974"/>
    </source>
</evidence>
<evidence type="ECO:0000256" key="4">
    <source>
        <dbReference type="ARBA" id="ARBA00006288"/>
    </source>
</evidence>
<dbReference type="InterPro" id="IPR036250">
    <property type="entry name" value="AcylCo_DH-like_C"/>
</dbReference>
<dbReference type="RefSeq" id="XP_014483340.1">
    <property type="nucleotide sequence ID" value="XM_014627854.1"/>
</dbReference>
<dbReference type="Gene3D" id="1.20.140.10">
    <property type="entry name" value="Butyryl-CoA Dehydrogenase, subunit A, domain 3"/>
    <property type="match status" value="2"/>
</dbReference>
<dbReference type="SUPFAM" id="SSF47203">
    <property type="entry name" value="Acyl-CoA dehydrogenase C-terminal domain-like"/>
    <property type="match status" value="2"/>
</dbReference>
<sequence>MTRRNLHMREGNLCSDQSKRDEQAVTILKDKQSDAMHWYRRRLLSTMKTADSLVSNLPKGPLDAYRKRATFDWKSFKVALYGEDYIKYQDQVWNLIKTNPAFQKLPKSATLDQIRKSSHAKIKAFLESDLYTVRNQIWMNSLYGEDSSASIKLGISQGMVPNSIIALGTDHHYHMLEKFGDGSYIGCFALTEISHGTNAKGIRTTATYDLATKSFILHTPDFEAAKCWVGGLGKIATHAVLFAKLITPDGVNHGMHPFIIQVRDLETHLPLPGVIVGDMGEKIGLNGIDNGFVIFDKYSVPRSCLLNRNSDVTEDGKYSATIKDESKRFGSSLGALSGGRVAITNICAEYMALAMVIAIRYCSVRKQFGPTKDNELPVIEYQTQQWRLLPHLAEVYAIRLFSMDFLKQLVEFNISRFSGEEDNQAAVKGMEIHALSSATKPFCSWMARDAIQDCRESCGGHGYLKMSRLGDLRGDNDANCTYEGENNVLIQQASNWLLNQWDNALKGQSISSPYDTIDFFRVAKRILNTKFDQRTIESTLEPKYLILISQWLVCYYAKKTYQRVKELKGSGMSDFDVKNNSQAFLARTLSLVYAEHALMSHFYKSLQDPKWSSNERQVLMDLCSLFGAVILEKRLGDLYAGGFASPSSNVDSFLREGIVKLCKKLLDNAVALVDVLAPPDFILNSPLGMSDGEVYKHMKEWIFSDKENLERPSWWTEILKPKL</sequence>
<dbReference type="InterPro" id="IPR046373">
    <property type="entry name" value="Acyl-CoA_Oxase/DH_mid-dom_sf"/>
</dbReference>
<name>A0A6P3XXP0_DINQU</name>
<reference evidence="17" key="1">
    <citation type="submission" date="2025-08" db="UniProtKB">
        <authorList>
            <consortium name="RefSeq"/>
        </authorList>
    </citation>
    <scope>IDENTIFICATION</scope>
</reference>
<dbReference type="SUPFAM" id="SSF56645">
    <property type="entry name" value="Acyl-CoA dehydrogenase NM domain-like"/>
    <property type="match status" value="1"/>
</dbReference>
<evidence type="ECO:0000313" key="16">
    <source>
        <dbReference type="Proteomes" id="UP000515204"/>
    </source>
</evidence>
<dbReference type="PANTHER" id="PTHR10909:SF390">
    <property type="entry name" value="PEROXISOMAL ACYL-COENZYME A OXIDASE 3"/>
    <property type="match status" value="1"/>
</dbReference>
<dbReference type="Gene3D" id="2.40.110.10">
    <property type="entry name" value="Butyryl-CoA Dehydrogenase, subunit A, domain 2"/>
    <property type="match status" value="1"/>
</dbReference>
<evidence type="ECO:0000256" key="11">
    <source>
        <dbReference type="PIRNR" id="PIRNR000168"/>
    </source>
</evidence>
<keyword evidence="10" id="KW-0576">Peroxisome</keyword>
<dbReference type="GO" id="GO:0071949">
    <property type="term" value="F:FAD binding"/>
    <property type="evidence" value="ECO:0007669"/>
    <property type="project" value="InterPro"/>
</dbReference>
<evidence type="ECO:0000256" key="2">
    <source>
        <dbReference type="ARBA" id="ARBA00004275"/>
    </source>
</evidence>
<keyword evidence="16" id="KW-1185">Reference proteome</keyword>
<dbReference type="PIRSF" id="PIRSF000168">
    <property type="entry name" value="Acyl-CoA_oxidase"/>
    <property type="match status" value="1"/>
</dbReference>
<dbReference type="GO" id="GO:0033540">
    <property type="term" value="P:fatty acid beta-oxidation using acyl-CoA oxidase"/>
    <property type="evidence" value="ECO:0007669"/>
    <property type="project" value="TreeGrafter"/>
</dbReference>
<dbReference type="KEGG" id="dqu:106748922"/>
<evidence type="ECO:0000256" key="6">
    <source>
        <dbReference type="ARBA" id="ARBA00022827"/>
    </source>
</evidence>
<keyword evidence="9" id="KW-0443">Lipid metabolism</keyword>
<evidence type="ECO:0000256" key="12">
    <source>
        <dbReference type="PIRSR" id="PIRSR000168-1"/>
    </source>
</evidence>
<dbReference type="FunFam" id="1.20.140.10:FF:000007">
    <property type="entry name" value="Acyl-coenzyme A oxidase"/>
    <property type="match status" value="1"/>
</dbReference>
<feature type="binding site" evidence="13">
    <location>
        <position position="230"/>
    </location>
    <ligand>
        <name>FAD</name>
        <dbReference type="ChEBI" id="CHEBI:57692"/>
    </ligand>
</feature>
<evidence type="ECO:0000256" key="13">
    <source>
        <dbReference type="PIRSR" id="PIRSR000168-2"/>
    </source>
</evidence>
<dbReference type="GO" id="GO:0005504">
    <property type="term" value="F:fatty acid binding"/>
    <property type="evidence" value="ECO:0007669"/>
    <property type="project" value="TreeGrafter"/>
</dbReference>
<evidence type="ECO:0000256" key="8">
    <source>
        <dbReference type="ARBA" id="ARBA00023002"/>
    </source>
</evidence>
<comment type="similarity">
    <text evidence="4 11">Belongs to the acyl-CoA oxidase family.</text>
</comment>
<dbReference type="OrthoDB" id="538336at2759"/>
<dbReference type="InterPro" id="IPR002655">
    <property type="entry name" value="Acyl-CoA_oxidase_C"/>
</dbReference>
<feature type="domain" description="Acyl-CoA oxidase C-terminal" evidence="14">
    <location>
        <begin position="542"/>
        <end position="722"/>
    </location>
</feature>
<accession>A0A6P3XXP0</accession>
<feature type="active site" description="Proton acceptor" evidence="12">
    <location>
        <position position="483"/>
    </location>
</feature>
<keyword evidence="8" id="KW-0560">Oxidoreductase</keyword>
<dbReference type="AlphaFoldDB" id="A0A6P3XXP0"/>
<dbReference type="Pfam" id="PF01756">
    <property type="entry name" value="ACOX"/>
    <property type="match status" value="1"/>
</dbReference>
<evidence type="ECO:0000256" key="5">
    <source>
        <dbReference type="ARBA" id="ARBA00022630"/>
    </source>
</evidence>
<evidence type="ECO:0000256" key="10">
    <source>
        <dbReference type="ARBA" id="ARBA00023140"/>
    </source>
</evidence>
<protein>
    <recommendedName>
        <fullName evidence="11">Acyl-coenzyme A oxidase</fullName>
    </recommendedName>
</protein>
<keyword evidence="6 11" id="KW-0274">FAD</keyword>
<proteinExistence type="inferred from homology"/>
<comment type="pathway">
    <text evidence="3">Lipid metabolism.</text>
</comment>
<evidence type="ECO:0000256" key="7">
    <source>
        <dbReference type="ARBA" id="ARBA00022832"/>
    </source>
</evidence>
<feature type="binding site" evidence="13">
    <location>
        <position position="191"/>
    </location>
    <ligand>
        <name>FAD</name>
        <dbReference type="ChEBI" id="CHEBI:57692"/>
    </ligand>
</feature>
<dbReference type="InterPro" id="IPR009100">
    <property type="entry name" value="AcylCoA_DH/oxidase_NM_dom_sf"/>
</dbReference>
<evidence type="ECO:0000313" key="17">
    <source>
        <dbReference type="RefSeq" id="XP_014483340.1"/>
    </source>
</evidence>
<comment type="subcellular location">
    <subcellularLocation>
        <location evidence="2">Peroxisome</location>
    </subcellularLocation>
</comment>
<evidence type="ECO:0000259" key="15">
    <source>
        <dbReference type="Pfam" id="PF22924"/>
    </source>
</evidence>
<organism evidence="16 17">
    <name type="scientific">Dinoponera quadriceps</name>
    <name type="common">South American ant</name>
    <dbReference type="NCBI Taxonomy" id="609295"/>
    <lineage>
        <taxon>Eukaryota</taxon>
        <taxon>Metazoa</taxon>
        <taxon>Ecdysozoa</taxon>
        <taxon>Arthropoda</taxon>
        <taxon>Hexapoda</taxon>
        <taxon>Insecta</taxon>
        <taxon>Pterygota</taxon>
        <taxon>Neoptera</taxon>
        <taxon>Endopterygota</taxon>
        <taxon>Hymenoptera</taxon>
        <taxon>Apocrita</taxon>
        <taxon>Aculeata</taxon>
        <taxon>Formicoidea</taxon>
        <taxon>Formicidae</taxon>
        <taxon>Ponerinae</taxon>
        <taxon>Ponerini</taxon>
        <taxon>Dinoponera</taxon>
    </lineage>
</organism>
<dbReference type="InterPro" id="IPR055060">
    <property type="entry name" value="ACOX_C_alpha1"/>
</dbReference>
<dbReference type="FunFam" id="2.40.110.10:FF:000005">
    <property type="entry name" value="Acyl-coenzyme A oxidase"/>
    <property type="match status" value="1"/>
</dbReference>